<evidence type="ECO:0000313" key="5">
    <source>
        <dbReference type="Proteomes" id="UP000288669"/>
    </source>
</evidence>
<dbReference type="InterPro" id="IPR001910">
    <property type="entry name" value="Inosine/uridine_hydrolase_dom"/>
</dbReference>
<dbReference type="InterPro" id="IPR023186">
    <property type="entry name" value="IUNH"/>
</dbReference>
<reference evidence="4 5" key="1">
    <citation type="submission" date="2017-05" db="EMBL/GenBank/DDBJ databases">
        <title>Vagococcus spp. assemblies.</title>
        <authorList>
            <person name="Gulvik C.A."/>
        </authorList>
    </citation>
    <scope>NUCLEOTIDE SEQUENCE [LARGE SCALE GENOMIC DNA]</scope>
    <source>
        <strain evidence="4 5">DSM 24756</strain>
    </source>
</reference>
<organism evidence="4 5">
    <name type="scientific">Vagococcus entomophilus</name>
    <dbReference type="NCBI Taxonomy" id="1160095"/>
    <lineage>
        <taxon>Bacteria</taxon>
        <taxon>Bacillati</taxon>
        <taxon>Bacillota</taxon>
        <taxon>Bacilli</taxon>
        <taxon>Lactobacillales</taxon>
        <taxon>Enterococcaceae</taxon>
        <taxon>Vagococcus</taxon>
    </lineage>
</organism>
<dbReference type="GO" id="GO:0006152">
    <property type="term" value="P:purine nucleoside catabolic process"/>
    <property type="evidence" value="ECO:0007669"/>
    <property type="project" value="TreeGrafter"/>
</dbReference>
<keyword evidence="5" id="KW-1185">Reference proteome</keyword>
<dbReference type="GO" id="GO:0005829">
    <property type="term" value="C:cytosol"/>
    <property type="evidence" value="ECO:0007669"/>
    <property type="project" value="TreeGrafter"/>
</dbReference>
<dbReference type="CDD" id="cd02653">
    <property type="entry name" value="nuc_hydro_3"/>
    <property type="match status" value="1"/>
</dbReference>
<dbReference type="Gene3D" id="3.90.245.10">
    <property type="entry name" value="Ribonucleoside hydrolase-like"/>
    <property type="match status" value="1"/>
</dbReference>
<gene>
    <name evidence="4" type="ORF">CBF30_00210</name>
</gene>
<dbReference type="InterPro" id="IPR036452">
    <property type="entry name" value="Ribo_hydro-like"/>
</dbReference>
<name>A0A430AHW3_9ENTE</name>
<sequence length="331" mass="36686">MNVKKKVIIDCDPGIDDCLALLLALKSPELDILGITIVCGNVPTELGAKNALKVLKRENRLDIPVYLGASKPLKRTYISAQDTHGQDGLGESFLPDVQDIAPQTTSAVDFLNETFSNQKHVSIIALGPLTNIAQALQENPNAWNNIEDFVSMGGTFKSHGNCSPVAEYNYWCDPDAACYVFEHLAVPVKMVGLDVTRKIVLTPNILEYMQQLDPETGGFIAKITRFYFDFHWTHEQVIGCVINDPLAVAYFLCPDLSSGFPAYTTVATNGVAIGQTIVDEKNIWNKKTNSLILTKVDSFLFMEMFLNRVMNAQTQNTQTVLKQIMNGEFDE</sequence>
<keyword evidence="1 4" id="KW-0378">Hydrolase</keyword>
<evidence type="ECO:0000259" key="3">
    <source>
        <dbReference type="Pfam" id="PF01156"/>
    </source>
</evidence>
<dbReference type="PANTHER" id="PTHR12304:SF4">
    <property type="entry name" value="URIDINE NUCLEOSIDASE"/>
    <property type="match status" value="1"/>
</dbReference>
<evidence type="ECO:0000256" key="2">
    <source>
        <dbReference type="ARBA" id="ARBA00023295"/>
    </source>
</evidence>
<proteinExistence type="predicted"/>
<accession>A0A430AHW3</accession>
<feature type="domain" description="Inosine/uridine-preferring nucleoside hydrolase" evidence="3">
    <location>
        <begin position="7"/>
        <end position="301"/>
    </location>
</feature>
<dbReference type="EMBL" id="NGJZ01000001">
    <property type="protein sequence ID" value="RSU07699.1"/>
    <property type="molecule type" value="Genomic_DNA"/>
</dbReference>
<keyword evidence="2" id="KW-0326">Glycosidase</keyword>
<dbReference type="Pfam" id="PF01156">
    <property type="entry name" value="IU_nuc_hydro"/>
    <property type="match status" value="1"/>
</dbReference>
<dbReference type="AlphaFoldDB" id="A0A430AHW3"/>
<dbReference type="OrthoDB" id="9797882at2"/>
<dbReference type="GO" id="GO:0008477">
    <property type="term" value="F:purine nucleosidase activity"/>
    <property type="evidence" value="ECO:0007669"/>
    <property type="project" value="TreeGrafter"/>
</dbReference>
<comment type="caution">
    <text evidence="4">The sequence shown here is derived from an EMBL/GenBank/DDBJ whole genome shotgun (WGS) entry which is preliminary data.</text>
</comment>
<evidence type="ECO:0000256" key="1">
    <source>
        <dbReference type="ARBA" id="ARBA00022801"/>
    </source>
</evidence>
<dbReference type="PANTHER" id="PTHR12304">
    <property type="entry name" value="INOSINE-URIDINE PREFERRING NUCLEOSIDE HYDROLASE"/>
    <property type="match status" value="1"/>
</dbReference>
<dbReference type="RefSeq" id="WP_126821609.1">
    <property type="nucleotide sequence ID" value="NZ_JBHLWU010000001.1"/>
</dbReference>
<dbReference type="SUPFAM" id="SSF53590">
    <property type="entry name" value="Nucleoside hydrolase"/>
    <property type="match status" value="1"/>
</dbReference>
<evidence type="ECO:0000313" key="4">
    <source>
        <dbReference type="EMBL" id="RSU07699.1"/>
    </source>
</evidence>
<protein>
    <submittedName>
        <fullName evidence="4">Nucleoside hydrolase</fullName>
    </submittedName>
</protein>
<dbReference type="Proteomes" id="UP000288669">
    <property type="component" value="Unassembled WGS sequence"/>
</dbReference>